<dbReference type="KEGG" id="tml:GSTUM_00006961001"/>
<name>D5GFK7_TUBMM</name>
<dbReference type="RefSeq" id="XP_002839109.1">
    <property type="nucleotide sequence ID" value="XM_002839063.1"/>
</dbReference>
<sequence length="77" mass="9248">MQHRPILPFLEVGSRFDWSHRKPTFRVVNGMLRMLLRGNWEGMRMEKIYNDRDLHGMVFAYDNPEDPATNRTDTRLL</sequence>
<accession>D5GFK7</accession>
<dbReference type="EMBL" id="FN430209">
    <property type="protein sequence ID" value="CAZ83300.1"/>
    <property type="molecule type" value="Genomic_DNA"/>
</dbReference>
<keyword evidence="2" id="KW-1185">Reference proteome</keyword>
<gene>
    <name evidence="1" type="ORF">GSTUM_00006961001</name>
</gene>
<evidence type="ECO:0000313" key="1">
    <source>
        <dbReference type="EMBL" id="CAZ83300.1"/>
    </source>
</evidence>
<organism evidence="1 2">
    <name type="scientific">Tuber melanosporum (strain Mel28)</name>
    <name type="common">Perigord black truffle</name>
    <dbReference type="NCBI Taxonomy" id="656061"/>
    <lineage>
        <taxon>Eukaryota</taxon>
        <taxon>Fungi</taxon>
        <taxon>Dikarya</taxon>
        <taxon>Ascomycota</taxon>
        <taxon>Pezizomycotina</taxon>
        <taxon>Pezizomycetes</taxon>
        <taxon>Pezizales</taxon>
        <taxon>Tuberaceae</taxon>
        <taxon>Tuber</taxon>
    </lineage>
</organism>
<dbReference type="Proteomes" id="UP000006911">
    <property type="component" value="Unassembled WGS sequence"/>
</dbReference>
<proteinExistence type="predicted"/>
<protein>
    <submittedName>
        <fullName evidence="1">(Perigord truffle) hypothetical protein</fullName>
    </submittedName>
</protein>
<dbReference type="GeneID" id="9188248"/>
<reference evidence="1 2" key="1">
    <citation type="journal article" date="2010" name="Nature">
        <title>Perigord black truffle genome uncovers evolutionary origins and mechanisms of symbiosis.</title>
        <authorList>
            <person name="Martin F."/>
            <person name="Kohler A."/>
            <person name="Murat C."/>
            <person name="Balestrini R."/>
            <person name="Coutinho P.M."/>
            <person name="Jaillon O."/>
            <person name="Montanini B."/>
            <person name="Morin E."/>
            <person name="Noel B."/>
            <person name="Percudani R."/>
            <person name="Porcel B."/>
            <person name="Rubini A."/>
            <person name="Amicucci A."/>
            <person name="Amselem J."/>
            <person name="Anthouard V."/>
            <person name="Arcioni S."/>
            <person name="Artiguenave F."/>
            <person name="Aury J.M."/>
            <person name="Ballario P."/>
            <person name="Bolchi A."/>
            <person name="Brenna A."/>
            <person name="Brun A."/>
            <person name="Buee M."/>
            <person name="Cantarel B."/>
            <person name="Chevalier G."/>
            <person name="Couloux A."/>
            <person name="Da Silva C."/>
            <person name="Denoeud F."/>
            <person name="Duplessis S."/>
            <person name="Ghignone S."/>
            <person name="Hilselberger B."/>
            <person name="Iotti M."/>
            <person name="Marcais B."/>
            <person name="Mello A."/>
            <person name="Miranda M."/>
            <person name="Pacioni G."/>
            <person name="Quesneville H."/>
            <person name="Riccioni C."/>
            <person name="Ruotolo R."/>
            <person name="Splivallo R."/>
            <person name="Stocchi V."/>
            <person name="Tisserant E."/>
            <person name="Viscomi A.R."/>
            <person name="Zambonelli A."/>
            <person name="Zampieri E."/>
            <person name="Henrissat B."/>
            <person name="Lebrun M.H."/>
            <person name="Paolocci F."/>
            <person name="Bonfante P."/>
            <person name="Ottonello S."/>
            <person name="Wincker P."/>
        </authorList>
    </citation>
    <scope>NUCLEOTIDE SEQUENCE [LARGE SCALE GENOMIC DNA]</scope>
    <source>
        <strain evidence="1 2">Mel28</strain>
    </source>
</reference>
<dbReference type="HOGENOM" id="CLU_2639890_0_0_1"/>
<dbReference type="InParanoid" id="D5GFK7"/>
<dbReference type="AlphaFoldDB" id="D5GFK7"/>
<evidence type="ECO:0000313" key="2">
    <source>
        <dbReference type="Proteomes" id="UP000006911"/>
    </source>
</evidence>